<dbReference type="RefSeq" id="WP_053083828.1">
    <property type="nucleotide sequence ID" value="NZ_CBCPHS010000021.1"/>
</dbReference>
<dbReference type="AlphaFoldDB" id="A0A2J9PLF6"/>
<dbReference type="EMBL" id="NBTM02000001">
    <property type="protein sequence ID" value="PNL90810.1"/>
    <property type="molecule type" value="Genomic_DNA"/>
</dbReference>
<comment type="caution">
    <text evidence="1">The sequence shown here is derived from an EMBL/GenBank/DDBJ whole genome shotgun (WGS) entry which is preliminary data.</text>
</comment>
<evidence type="ECO:0000313" key="1">
    <source>
        <dbReference type="EMBL" id="PNL90810.1"/>
    </source>
</evidence>
<gene>
    <name evidence="1" type="ORF">A6J77_000430</name>
</gene>
<dbReference type="Proteomes" id="UP000192813">
    <property type="component" value="Unassembled WGS sequence"/>
</dbReference>
<dbReference type="PIRSF" id="PIRSF011474">
    <property type="entry name" value="Glucitol_operon_activator"/>
    <property type="match status" value="1"/>
</dbReference>
<protein>
    <submittedName>
        <fullName evidence="1">Transcriptional regulator</fullName>
    </submittedName>
</protein>
<name>A0A2J9PLF6_9LACT</name>
<proteinExistence type="predicted"/>
<evidence type="ECO:0000313" key="2">
    <source>
        <dbReference type="Proteomes" id="UP000192813"/>
    </source>
</evidence>
<dbReference type="InterPro" id="IPR009693">
    <property type="entry name" value="Glucitol_operon_activator"/>
</dbReference>
<reference evidence="2" key="1">
    <citation type="submission" date="2017-12" db="EMBL/GenBank/DDBJ databases">
        <title>FDA dAtabase for Regulatory Grade micrObial Sequences (FDA-ARGOS): Supporting development and validation of Infectious Disease Dx tests.</title>
        <authorList>
            <person name="Hoffmann M."/>
            <person name="Allard M."/>
            <person name="Evans P."/>
            <person name="Brown E."/>
            <person name="Tallon L."/>
            <person name="Sadzewicz L."/>
            <person name="Sengamalay N."/>
            <person name="Ott S."/>
            <person name="Godinez A."/>
            <person name="Nagaraj S."/>
            <person name="Vavikolanu K."/>
            <person name="Aluvathingal J."/>
            <person name="Nadendla S."/>
            <person name="Sichtig H."/>
        </authorList>
    </citation>
    <scope>NUCLEOTIDE SEQUENCE [LARGE SCALE GENOMIC DNA]</scope>
    <source>
        <strain evidence="2">FDAARGOS_249</strain>
    </source>
</reference>
<sequence>MDNILIVGLIMFCAFVLQTIFGYIQIRNFNKIYQNIRSRGKVAIGRKSGKVRAGTIVFFGINDDGQIFDAYLMQGVTVLSKFKQIDQYVGQNLHFIDKHHPLVQKENKLTQFAMENARDLFVLVDAGKYHEPETTGQVDRMMDMMNVYKSKLVSKLNGRI</sequence>
<accession>A0A2J9PLF6</accession>
<organism evidence="1 2">
    <name type="scientific">Aerococcus viridans</name>
    <dbReference type="NCBI Taxonomy" id="1377"/>
    <lineage>
        <taxon>Bacteria</taxon>
        <taxon>Bacillati</taxon>
        <taxon>Bacillota</taxon>
        <taxon>Bacilli</taxon>
        <taxon>Lactobacillales</taxon>
        <taxon>Aerococcaceae</taxon>
        <taxon>Aerococcus</taxon>
    </lineage>
</organism>
<dbReference type="Pfam" id="PF06923">
    <property type="entry name" value="GutM"/>
    <property type="match status" value="1"/>
</dbReference>